<evidence type="ECO:0000313" key="4">
    <source>
        <dbReference type="Proteomes" id="UP000634660"/>
    </source>
</evidence>
<dbReference type="PANTHER" id="PTHR43056:SF10">
    <property type="entry name" value="COCE_NOND FAMILY, PUTATIVE (AFU_ORTHOLOGUE AFUA_7G00600)-RELATED"/>
    <property type="match status" value="1"/>
</dbReference>
<gene>
    <name evidence="3" type="ORF">GCM10010371_47400</name>
</gene>
<dbReference type="EMBL" id="BMVX01000019">
    <property type="protein sequence ID" value="GGZ82168.1"/>
    <property type="molecule type" value="Genomic_DNA"/>
</dbReference>
<accession>A0A918V9B5</accession>
<comment type="caution">
    <text evidence="3">The sequence shown here is derived from an EMBL/GenBank/DDBJ whole genome shotgun (WGS) entry which is preliminary data.</text>
</comment>
<dbReference type="AlphaFoldDB" id="A0A918V9B5"/>
<dbReference type="SUPFAM" id="SSF53474">
    <property type="entry name" value="alpha/beta-Hydrolases"/>
    <property type="match status" value="1"/>
</dbReference>
<evidence type="ECO:0000256" key="1">
    <source>
        <dbReference type="SAM" id="MobiDB-lite"/>
    </source>
</evidence>
<feature type="region of interest" description="Disordered" evidence="1">
    <location>
        <begin position="1"/>
        <end position="23"/>
    </location>
</feature>
<protein>
    <recommendedName>
        <fullName evidence="2">Xaa-Pro dipeptidyl-peptidase-like domain-containing protein</fullName>
    </recommendedName>
</protein>
<evidence type="ECO:0000259" key="2">
    <source>
        <dbReference type="Pfam" id="PF02129"/>
    </source>
</evidence>
<reference evidence="3" key="1">
    <citation type="journal article" date="2014" name="Int. J. Syst. Evol. Microbiol.">
        <title>Complete genome sequence of Corynebacterium casei LMG S-19264T (=DSM 44701T), isolated from a smear-ripened cheese.</title>
        <authorList>
            <consortium name="US DOE Joint Genome Institute (JGI-PGF)"/>
            <person name="Walter F."/>
            <person name="Albersmeier A."/>
            <person name="Kalinowski J."/>
            <person name="Ruckert C."/>
        </authorList>
    </citation>
    <scope>NUCLEOTIDE SEQUENCE</scope>
    <source>
        <strain evidence="3">JCM 4834</strain>
    </source>
</reference>
<proteinExistence type="predicted"/>
<organism evidence="3 4">
    <name type="scientific">Streptomyces subrutilus</name>
    <dbReference type="NCBI Taxonomy" id="36818"/>
    <lineage>
        <taxon>Bacteria</taxon>
        <taxon>Bacillati</taxon>
        <taxon>Actinomycetota</taxon>
        <taxon>Actinomycetes</taxon>
        <taxon>Kitasatosporales</taxon>
        <taxon>Streptomycetaceae</taxon>
        <taxon>Streptomyces</taxon>
    </lineage>
</organism>
<dbReference type="GO" id="GO:0016787">
    <property type="term" value="F:hydrolase activity"/>
    <property type="evidence" value="ECO:0007669"/>
    <property type="project" value="InterPro"/>
</dbReference>
<dbReference type="Gene3D" id="3.40.50.1820">
    <property type="entry name" value="alpha/beta hydrolase"/>
    <property type="match status" value="1"/>
</dbReference>
<dbReference type="NCBIfam" id="TIGR00976">
    <property type="entry name" value="CocE_NonD"/>
    <property type="match status" value="1"/>
</dbReference>
<sequence length="351" mass="38136">MARPRVAGLEPGQRRLNGPQTTGRTYRNLSQAVYGVRREDDTAVTLRAGTVLRADVFRPDTRSPVPALLAASPYPRQLQDLGAPVGVIEAGAGDFWVPRGYAHVIANLRGTNGSGGSWGFFDGQERRDLYDLVEWTAAQPWCDGNVGMIGISYYAMAQLAAATQRPPHLKAVFPYDVSVSAWEAANHNGLLNERFATLWLRTVAVLAARGDRLLRRGPSRLVRRILAAPSVHRRFADAGGADMVRGLQLISRAPHAAHPWDDLLRAVRTEHPTRDAWWDERDLRPLLGGSTSPCTSARSGPTSSCTCRAPSRPGTGCGAPRTSGWPCWERAACPGRGRACTSKRWPGSTTG</sequence>
<name>A0A918V9B5_9ACTN</name>
<feature type="domain" description="Xaa-Pro dipeptidyl-peptidase-like" evidence="2">
    <location>
        <begin position="49"/>
        <end position="286"/>
    </location>
</feature>
<dbReference type="InterPro" id="IPR005674">
    <property type="entry name" value="CocE/Ser_esterase"/>
</dbReference>
<reference evidence="3" key="2">
    <citation type="submission" date="2020-09" db="EMBL/GenBank/DDBJ databases">
        <authorList>
            <person name="Sun Q."/>
            <person name="Ohkuma M."/>
        </authorList>
    </citation>
    <scope>NUCLEOTIDE SEQUENCE</scope>
    <source>
        <strain evidence="3">JCM 4834</strain>
    </source>
</reference>
<evidence type="ECO:0000313" key="3">
    <source>
        <dbReference type="EMBL" id="GGZ82168.1"/>
    </source>
</evidence>
<dbReference type="PANTHER" id="PTHR43056">
    <property type="entry name" value="PEPTIDASE S9 PROLYL OLIGOPEPTIDASE"/>
    <property type="match status" value="1"/>
</dbReference>
<dbReference type="InterPro" id="IPR029058">
    <property type="entry name" value="AB_hydrolase_fold"/>
</dbReference>
<dbReference type="InterPro" id="IPR050585">
    <property type="entry name" value="Xaa-Pro_dipeptidyl-ppase/CocE"/>
</dbReference>
<feature type="region of interest" description="Disordered" evidence="1">
    <location>
        <begin position="292"/>
        <end position="313"/>
    </location>
</feature>
<feature type="compositionally biased region" description="Polar residues" evidence="1">
    <location>
        <begin position="292"/>
        <end position="306"/>
    </location>
</feature>
<dbReference type="Proteomes" id="UP000634660">
    <property type="component" value="Unassembled WGS sequence"/>
</dbReference>
<dbReference type="InterPro" id="IPR000383">
    <property type="entry name" value="Xaa-Pro-like_dom"/>
</dbReference>
<dbReference type="Pfam" id="PF02129">
    <property type="entry name" value="Peptidase_S15"/>
    <property type="match status" value="1"/>
</dbReference>